<accession>D8S658</accession>
<keyword evidence="2" id="KW-0378">Hydrolase</keyword>
<gene>
    <name evidence="3" type="ORF">SELMODRAFT_418581</name>
</gene>
<evidence type="ECO:0000313" key="3">
    <source>
        <dbReference type="EMBL" id="EFJ20176.1"/>
    </source>
</evidence>
<dbReference type="HOGENOM" id="CLU_523171_0_0_1"/>
<evidence type="ECO:0000313" key="4">
    <source>
        <dbReference type="Proteomes" id="UP000001514"/>
    </source>
</evidence>
<dbReference type="Proteomes" id="UP000001514">
    <property type="component" value="Unassembled WGS sequence"/>
</dbReference>
<name>D8S658_SELML</name>
<evidence type="ECO:0000256" key="1">
    <source>
        <dbReference type="ARBA" id="ARBA00010088"/>
    </source>
</evidence>
<dbReference type="AlphaFoldDB" id="D8S658"/>
<dbReference type="PANTHER" id="PTHR43248:SF2">
    <property type="entry name" value="PROLYL AMINOPEPTIDASE"/>
    <property type="match status" value="1"/>
</dbReference>
<dbReference type="InParanoid" id="D8S658"/>
<dbReference type="KEGG" id="smo:SELMODRAFT_418581"/>
<proteinExistence type="inferred from homology"/>
<dbReference type="eggNOG" id="ENOG502QSNW">
    <property type="taxonomic scope" value="Eukaryota"/>
</dbReference>
<dbReference type="PANTHER" id="PTHR43248">
    <property type="entry name" value="2-SUCCINYL-6-HYDROXY-2,4-CYCLOHEXADIENE-1-CARBOXYLATE SYNTHASE"/>
    <property type="match status" value="1"/>
</dbReference>
<dbReference type="EMBL" id="GL377603">
    <property type="protein sequence ID" value="EFJ20176.1"/>
    <property type="molecule type" value="Genomic_DNA"/>
</dbReference>
<evidence type="ECO:0000256" key="2">
    <source>
        <dbReference type="ARBA" id="ARBA00022801"/>
    </source>
</evidence>
<keyword evidence="4" id="KW-1185">Reference proteome</keyword>
<comment type="similarity">
    <text evidence="1">Belongs to the peptidase S33 family.</text>
</comment>
<reference evidence="3 4" key="1">
    <citation type="journal article" date="2011" name="Science">
        <title>The Selaginella genome identifies genetic changes associated with the evolution of vascular plants.</title>
        <authorList>
            <person name="Banks J.A."/>
            <person name="Nishiyama T."/>
            <person name="Hasebe M."/>
            <person name="Bowman J.L."/>
            <person name="Gribskov M."/>
            <person name="dePamphilis C."/>
            <person name="Albert V.A."/>
            <person name="Aono N."/>
            <person name="Aoyama T."/>
            <person name="Ambrose B.A."/>
            <person name="Ashton N.W."/>
            <person name="Axtell M.J."/>
            <person name="Barker E."/>
            <person name="Barker M.S."/>
            <person name="Bennetzen J.L."/>
            <person name="Bonawitz N.D."/>
            <person name="Chapple C."/>
            <person name="Cheng C."/>
            <person name="Correa L.G."/>
            <person name="Dacre M."/>
            <person name="DeBarry J."/>
            <person name="Dreyer I."/>
            <person name="Elias M."/>
            <person name="Engstrom E.M."/>
            <person name="Estelle M."/>
            <person name="Feng L."/>
            <person name="Finet C."/>
            <person name="Floyd S.K."/>
            <person name="Frommer W.B."/>
            <person name="Fujita T."/>
            <person name="Gramzow L."/>
            <person name="Gutensohn M."/>
            <person name="Harholt J."/>
            <person name="Hattori M."/>
            <person name="Heyl A."/>
            <person name="Hirai T."/>
            <person name="Hiwatashi Y."/>
            <person name="Ishikawa M."/>
            <person name="Iwata M."/>
            <person name="Karol K.G."/>
            <person name="Koehler B."/>
            <person name="Kolukisaoglu U."/>
            <person name="Kubo M."/>
            <person name="Kurata T."/>
            <person name="Lalonde S."/>
            <person name="Li K."/>
            <person name="Li Y."/>
            <person name="Litt A."/>
            <person name="Lyons E."/>
            <person name="Manning G."/>
            <person name="Maruyama T."/>
            <person name="Michael T.P."/>
            <person name="Mikami K."/>
            <person name="Miyazaki S."/>
            <person name="Morinaga S."/>
            <person name="Murata T."/>
            <person name="Mueller-Roeber B."/>
            <person name="Nelson D.R."/>
            <person name="Obara M."/>
            <person name="Oguri Y."/>
            <person name="Olmstead R.G."/>
            <person name="Onodera N."/>
            <person name="Petersen B.L."/>
            <person name="Pils B."/>
            <person name="Prigge M."/>
            <person name="Rensing S.A."/>
            <person name="Riano-Pachon D.M."/>
            <person name="Roberts A.W."/>
            <person name="Sato Y."/>
            <person name="Scheller H.V."/>
            <person name="Schulz B."/>
            <person name="Schulz C."/>
            <person name="Shakirov E.V."/>
            <person name="Shibagaki N."/>
            <person name="Shinohara N."/>
            <person name="Shippen D.E."/>
            <person name="Soerensen I."/>
            <person name="Sotooka R."/>
            <person name="Sugimoto N."/>
            <person name="Sugita M."/>
            <person name="Sumikawa N."/>
            <person name="Tanurdzic M."/>
            <person name="Theissen G."/>
            <person name="Ulvskov P."/>
            <person name="Wakazuki S."/>
            <person name="Weng J.K."/>
            <person name="Willats W.W."/>
            <person name="Wipf D."/>
            <person name="Wolf P.G."/>
            <person name="Yang L."/>
            <person name="Zimmer A.D."/>
            <person name="Zhu Q."/>
            <person name="Mitros T."/>
            <person name="Hellsten U."/>
            <person name="Loque D."/>
            <person name="Otillar R."/>
            <person name="Salamov A."/>
            <person name="Schmutz J."/>
            <person name="Shapiro H."/>
            <person name="Lindquist E."/>
            <person name="Lucas S."/>
            <person name="Rokhsar D."/>
            <person name="Grigoriev I.V."/>
        </authorList>
    </citation>
    <scope>NUCLEOTIDE SEQUENCE [LARGE SCALE GENOMIC DNA]</scope>
</reference>
<dbReference type="STRING" id="88036.D8S658"/>
<sequence>MYTIEKKLLECIQLSIFVSLPLLHALRAWQSRPTRGWRQFVPLDSTRCGTSLFSGRTLYGIITSQLGDITTSLRPVQEFLRHNLGYKRHFLGVAAGVCIKLLSRRHNRDCLRPVHQVVELPETMKHRGSWRLEQVLLTGGLPPIDAGCTAGAVYRACYKRVLLQNMKFYQCFPRDEELVREIVLHLASSEDGGVLLPSPRSFQLLGLTGLGSQSGFEKLHLKSWSEHGILFLYPALASSLATHFFERLRTEMYINVNLSEATAASIPGIRLWITNEFMHSGLREDGYHLLAMLKGLSFNFRNSFIVLVRAPHGGSNDDDMKRRVLELLRRCEKWKKFKEFRKYYLTSVPTEDAAVVVHPLEKSTTAEQWKHVITYNRTCSQRSCEILYTLLRSEYFPPEHNNGRYMILHVWRGEQHPDAVWPSSFTKRARRRRNKKYREEFHARSSSPPVQLQAYCVGEGNDQVSSYFSTVAAEPEVWPRTYAASYRRLWDLVRQIAAIDKETGTCPRELLEEASKLEYRC</sequence>
<dbReference type="Gramene" id="EFJ20176">
    <property type="protein sequence ID" value="EFJ20176"/>
    <property type="gene ID" value="SELMODRAFT_418581"/>
</dbReference>
<protein>
    <submittedName>
        <fullName evidence="3">Uncharacterized protein</fullName>
    </submittedName>
</protein>
<organism evidence="4">
    <name type="scientific">Selaginella moellendorffii</name>
    <name type="common">Spikemoss</name>
    <dbReference type="NCBI Taxonomy" id="88036"/>
    <lineage>
        <taxon>Eukaryota</taxon>
        <taxon>Viridiplantae</taxon>
        <taxon>Streptophyta</taxon>
        <taxon>Embryophyta</taxon>
        <taxon>Tracheophyta</taxon>
        <taxon>Lycopodiopsida</taxon>
        <taxon>Selaginellales</taxon>
        <taxon>Selaginellaceae</taxon>
        <taxon>Selaginella</taxon>
    </lineage>
</organism>
<dbReference type="GO" id="GO:0016787">
    <property type="term" value="F:hydrolase activity"/>
    <property type="evidence" value="ECO:0007669"/>
    <property type="project" value="UniProtKB-KW"/>
</dbReference>
<dbReference type="InterPro" id="IPR051601">
    <property type="entry name" value="Serine_prot/Carboxylest_S33"/>
</dbReference>